<evidence type="ECO:0000256" key="3">
    <source>
        <dbReference type="ARBA" id="ARBA00012835"/>
    </source>
</evidence>
<evidence type="ECO:0000256" key="6">
    <source>
        <dbReference type="ARBA" id="ARBA00022598"/>
    </source>
</evidence>
<feature type="chain" id="PRO_5022938523" description="glutamate--tRNA ligase" evidence="14">
    <location>
        <begin position="27"/>
        <end position="774"/>
    </location>
</feature>
<evidence type="ECO:0000256" key="5">
    <source>
        <dbReference type="ARBA" id="ARBA00022553"/>
    </source>
</evidence>
<dbReference type="AlphaFoldDB" id="A0A5C7IPB0"/>
<dbReference type="EMBL" id="VAHF01000002">
    <property type="protein sequence ID" value="TXG71055.1"/>
    <property type="molecule type" value="Genomic_DNA"/>
</dbReference>
<evidence type="ECO:0000259" key="16">
    <source>
        <dbReference type="Pfam" id="PF03950"/>
    </source>
</evidence>
<dbReference type="InterPro" id="IPR020056">
    <property type="entry name" value="Rbsml_bL25/Gln-tRNA_synth_N"/>
</dbReference>
<evidence type="ECO:0000259" key="17">
    <source>
        <dbReference type="Pfam" id="PF20974"/>
    </source>
</evidence>
<keyword evidence="10 13" id="KW-0030">Aminoacyl-tRNA synthetase</keyword>
<dbReference type="SUPFAM" id="SSF52374">
    <property type="entry name" value="Nucleotidylyl transferase"/>
    <property type="match status" value="1"/>
</dbReference>
<dbReference type="GO" id="GO:0005829">
    <property type="term" value="C:cytosol"/>
    <property type="evidence" value="ECO:0007669"/>
    <property type="project" value="TreeGrafter"/>
</dbReference>
<accession>A0A5C7IPB0</accession>
<dbReference type="PANTHER" id="PTHR43097:SF5">
    <property type="entry name" value="GLUTAMATE--TRNA LIGASE"/>
    <property type="match status" value="1"/>
</dbReference>
<keyword evidence="14" id="KW-0732">Signal</keyword>
<proteinExistence type="inferred from homology"/>
<comment type="subcellular location">
    <subcellularLocation>
        <location evidence="1">Cytoplasm</location>
    </subcellularLocation>
</comment>
<dbReference type="InterPro" id="IPR011035">
    <property type="entry name" value="Ribosomal_bL25/Gln-tRNA_synth"/>
</dbReference>
<keyword evidence="19" id="KW-1185">Reference proteome</keyword>
<dbReference type="GO" id="GO:0005524">
    <property type="term" value="F:ATP binding"/>
    <property type="evidence" value="ECO:0007669"/>
    <property type="project" value="UniProtKB-KW"/>
</dbReference>
<evidence type="ECO:0000256" key="4">
    <source>
        <dbReference type="ARBA" id="ARBA00022490"/>
    </source>
</evidence>
<evidence type="ECO:0000256" key="8">
    <source>
        <dbReference type="ARBA" id="ARBA00022840"/>
    </source>
</evidence>
<feature type="domain" description="Glutamyl/glutaminyl-tRNA synthetase class Ib anti-codon binding" evidence="16">
    <location>
        <begin position="572"/>
        <end position="661"/>
    </location>
</feature>
<evidence type="ECO:0000256" key="13">
    <source>
        <dbReference type="RuleBase" id="RU363037"/>
    </source>
</evidence>
<feature type="domain" description="Glutamyl/glutaminyl-tRNA synthetase class Ib catalytic" evidence="15">
    <location>
        <begin position="291"/>
        <end position="569"/>
    </location>
</feature>
<dbReference type="Gene3D" id="2.40.240.10">
    <property type="entry name" value="Ribosomal Protein L25, Chain P"/>
    <property type="match status" value="1"/>
</dbReference>
<dbReference type="InterPro" id="IPR020059">
    <property type="entry name" value="Glu/Gln-tRNA-synth_Ib_codon-bd"/>
</dbReference>
<dbReference type="NCBIfam" id="TIGR00463">
    <property type="entry name" value="gltX_arch"/>
    <property type="match status" value="1"/>
</dbReference>
<dbReference type="Proteomes" id="UP000323000">
    <property type="component" value="Chromosome 2"/>
</dbReference>
<keyword evidence="4" id="KW-0963">Cytoplasm</keyword>
<evidence type="ECO:0000256" key="1">
    <source>
        <dbReference type="ARBA" id="ARBA00004496"/>
    </source>
</evidence>
<keyword evidence="8 13" id="KW-0067">ATP-binding</keyword>
<dbReference type="InterPro" id="IPR000924">
    <property type="entry name" value="Glu/Gln-tRNA-synth"/>
</dbReference>
<dbReference type="EC" id="6.1.1.17" evidence="3"/>
<evidence type="ECO:0000313" key="19">
    <source>
        <dbReference type="Proteomes" id="UP000323000"/>
    </source>
</evidence>
<dbReference type="GO" id="GO:0017102">
    <property type="term" value="C:methionyl glutamyl tRNA synthetase complex"/>
    <property type="evidence" value="ECO:0007669"/>
    <property type="project" value="TreeGrafter"/>
</dbReference>
<dbReference type="InterPro" id="IPR049437">
    <property type="entry name" value="tRNA-synt_1c_C2"/>
</dbReference>
<dbReference type="InterPro" id="IPR014729">
    <property type="entry name" value="Rossmann-like_a/b/a_fold"/>
</dbReference>
<dbReference type="GO" id="GO:0006424">
    <property type="term" value="P:glutamyl-tRNA aminoacylation"/>
    <property type="evidence" value="ECO:0007669"/>
    <property type="project" value="InterPro"/>
</dbReference>
<feature type="signal peptide" evidence="14">
    <location>
        <begin position="1"/>
        <end position="26"/>
    </location>
</feature>
<organism evidence="18 19">
    <name type="scientific">Acer yangbiense</name>
    <dbReference type="NCBI Taxonomy" id="1000413"/>
    <lineage>
        <taxon>Eukaryota</taxon>
        <taxon>Viridiplantae</taxon>
        <taxon>Streptophyta</taxon>
        <taxon>Embryophyta</taxon>
        <taxon>Tracheophyta</taxon>
        <taxon>Spermatophyta</taxon>
        <taxon>Magnoliopsida</taxon>
        <taxon>eudicotyledons</taxon>
        <taxon>Gunneridae</taxon>
        <taxon>Pentapetalae</taxon>
        <taxon>rosids</taxon>
        <taxon>malvids</taxon>
        <taxon>Sapindales</taxon>
        <taxon>Sapindaceae</taxon>
        <taxon>Hippocastanoideae</taxon>
        <taxon>Acereae</taxon>
        <taxon>Acer</taxon>
    </lineage>
</organism>
<dbReference type="PANTHER" id="PTHR43097">
    <property type="entry name" value="GLUTAMINE-TRNA LIGASE"/>
    <property type="match status" value="1"/>
</dbReference>
<dbReference type="Pfam" id="PF20974">
    <property type="entry name" value="tRNA-synt_1c_C2"/>
    <property type="match status" value="1"/>
</dbReference>
<keyword evidence="7 13" id="KW-0547">Nucleotide-binding</keyword>
<evidence type="ECO:0000256" key="14">
    <source>
        <dbReference type="SAM" id="SignalP"/>
    </source>
</evidence>
<dbReference type="InterPro" id="IPR020058">
    <property type="entry name" value="Glu/Gln-tRNA-synth_Ib_cat-dom"/>
</dbReference>
<dbReference type="InterPro" id="IPR050132">
    <property type="entry name" value="Gln/Glu-tRNA_Ligase"/>
</dbReference>
<dbReference type="InterPro" id="IPR020061">
    <property type="entry name" value="Glu_tRNA_lig_a-bdl"/>
</dbReference>
<dbReference type="Pfam" id="PF00749">
    <property type="entry name" value="tRNA-synt_1c"/>
    <property type="match status" value="1"/>
</dbReference>
<reference evidence="19" key="1">
    <citation type="journal article" date="2019" name="Gigascience">
        <title>De novo genome assembly of the endangered Acer yangbiense, a plant species with extremely small populations endemic to Yunnan Province, China.</title>
        <authorList>
            <person name="Yang J."/>
            <person name="Wariss H.M."/>
            <person name="Tao L."/>
            <person name="Zhang R."/>
            <person name="Yun Q."/>
            <person name="Hollingsworth P."/>
            <person name="Dao Z."/>
            <person name="Luo G."/>
            <person name="Guo H."/>
            <person name="Ma Y."/>
            <person name="Sun W."/>
        </authorList>
    </citation>
    <scope>NUCLEOTIDE SEQUENCE [LARGE SCALE GENOMIC DNA]</scope>
    <source>
        <strain evidence="19">cv. Malutang</strain>
    </source>
</reference>
<dbReference type="PRINTS" id="PR00987">
    <property type="entry name" value="TRNASYNTHGLU"/>
</dbReference>
<feature type="domain" description="tRNA synthetases class I (E and Q) anti-codon binding" evidence="17">
    <location>
        <begin position="676"/>
        <end position="749"/>
    </location>
</feature>
<dbReference type="SUPFAM" id="SSF50715">
    <property type="entry name" value="Ribosomal protein L25-like"/>
    <property type="match status" value="1"/>
</dbReference>
<dbReference type="Gene3D" id="3.40.50.620">
    <property type="entry name" value="HUPs"/>
    <property type="match status" value="1"/>
</dbReference>
<gene>
    <name evidence="18" type="ORF">EZV62_005990</name>
</gene>
<comment type="catalytic activity">
    <reaction evidence="12">
        <text>tRNA(Glu) + L-glutamate + ATP = L-glutamyl-tRNA(Glu) + AMP + diphosphate</text>
        <dbReference type="Rhea" id="RHEA:23540"/>
        <dbReference type="Rhea" id="RHEA-COMP:9663"/>
        <dbReference type="Rhea" id="RHEA-COMP:9680"/>
        <dbReference type="ChEBI" id="CHEBI:29985"/>
        <dbReference type="ChEBI" id="CHEBI:30616"/>
        <dbReference type="ChEBI" id="CHEBI:33019"/>
        <dbReference type="ChEBI" id="CHEBI:78442"/>
        <dbReference type="ChEBI" id="CHEBI:78520"/>
        <dbReference type="ChEBI" id="CHEBI:456215"/>
        <dbReference type="EC" id="6.1.1.17"/>
    </reaction>
</comment>
<evidence type="ECO:0000256" key="12">
    <source>
        <dbReference type="ARBA" id="ARBA00048351"/>
    </source>
</evidence>
<dbReference type="FunFam" id="3.90.800.10:FF:000001">
    <property type="entry name" value="Glutamine--tRNA ligase"/>
    <property type="match status" value="1"/>
</dbReference>
<evidence type="ECO:0000256" key="9">
    <source>
        <dbReference type="ARBA" id="ARBA00022917"/>
    </source>
</evidence>
<evidence type="ECO:0000313" key="18">
    <source>
        <dbReference type="EMBL" id="TXG71055.1"/>
    </source>
</evidence>
<protein>
    <recommendedName>
        <fullName evidence="3">glutamate--tRNA ligase</fullName>
        <ecNumber evidence="3">6.1.1.17</ecNumber>
    </recommendedName>
    <alternativeName>
        <fullName evidence="11">Glutamyl-tRNA synthetase</fullName>
    </alternativeName>
</protein>
<keyword evidence="6 13" id="KW-0436">Ligase</keyword>
<keyword evidence="5" id="KW-0597">Phosphoprotein</keyword>
<comment type="caution">
    <text evidence="18">The sequence shown here is derived from an EMBL/GenBank/DDBJ whole genome shotgun (WGS) entry which is preliminary data.</text>
</comment>
<comment type="similarity">
    <text evidence="2">Belongs to the class-I aminoacyl-tRNA synthetase family. Glutamate--tRNA ligase type 2 subfamily.</text>
</comment>
<dbReference type="Gene3D" id="1.10.1160.10">
    <property type="entry name" value="Glutamyl-trna Synthetase, Domain 2"/>
    <property type="match status" value="1"/>
</dbReference>
<evidence type="ECO:0000256" key="10">
    <source>
        <dbReference type="ARBA" id="ARBA00023146"/>
    </source>
</evidence>
<evidence type="ECO:0000256" key="2">
    <source>
        <dbReference type="ARBA" id="ARBA00008927"/>
    </source>
</evidence>
<sequence length="774" mass="87683">MGEFGWRKVAPIWQILLSFLYREGYWDLVSFSCGNGDSCIGILKPFTVFSALLCIVDDESFAHSVLQELGGVDLAPFVALEQAVIDMEDVYFARRCNSSKKLKFLKCWMKQIKKSRSCSLTVADKSKTNKEVTKEIENRVADLTQESERPIPSSVSLGEESLTGASRIQDDAAFDMCSGTLENKISSWRIIATIARSKNCKAKIQVLTPSYAVMIECKFGISALQPAVSENKSAGGDMSEIKKLSFPADSSLLSVIAAAKIADIPLLLVIAAAKLADIPCKIIFAVGDMLYFAQRYQGQLIVRFDDTNPAKESNEFVENLLKDIETLGIKYEAVTYTSDYFPDLMEMAETLICLGKAYVDDTPREQMQRERLVGIESKCRNNSVEENMKLWKEMIVGSQRGLQCCLRGKLDMQDPNKSLRDPVYYRCNPLPHHRIGSKYKIYPTYDFACPFVDARQGISHALRSSEYHDRNAQYRRIQEDMGMRKVHIYEFSRLNMVYTLLSKRNLLWFVQNGKVDGWDDPHFPTIQGIVRRGLKVVAFIQFILEQGASKNLNLMEWDKLWTINKKIIDPVCPRHTAVIEERCVLLTLTNGPNEPFVRIMPRHKKYEGTGKKATTFTKRIWLDHEDAKSVSVDEEVTLKDWGNAIVKEISKDRDGNVTQLTGVLHLEGSVKTTKLKLTWLPKTSELVNLILVGFDYLITKKKLEEGENFTDVLNPCTRFESAALGDSDMRNLKPGEVLQLERKGYFICDVPFTTLSKPIVLFSIPDGRQQAVLK</sequence>
<dbReference type="Gene3D" id="3.90.800.10">
    <property type="entry name" value="Glutamyl-tRNA Synthetase, Domain 3"/>
    <property type="match status" value="1"/>
</dbReference>
<dbReference type="OrthoDB" id="10250478at2759"/>
<name>A0A5C7IPB0_9ROSI</name>
<evidence type="ECO:0000256" key="7">
    <source>
        <dbReference type="ARBA" id="ARBA00022741"/>
    </source>
</evidence>
<keyword evidence="9 13" id="KW-0648">Protein biosynthesis</keyword>
<dbReference type="FunFam" id="2.40.240.10:FF:000004">
    <property type="entry name" value="Glutamyl-tRNA synthetase, cytoplasmic"/>
    <property type="match status" value="1"/>
</dbReference>
<evidence type="ECO:0000256" key="11">
    <source>
        <dbReference type="ARBA" id="ARBA00030865"/>
    </source>
</evidence>
<dbReference type="Pfam" id="PF03950">
    <property type="entry name" value="tRNA-synt_1c_C"/>
    <property type="match status" value="1"/>
</dbReference>
<evidence type="ECO:0000259" key="15">
    <source>
        <dbReference type="Pfam" id="PF00749"/>
    </source>
</evidence>
<dbReference type="FunFam" id="1.10.1160.10:FF:000001">
    <property type="entry name" value="Glutamine--tRNA ligase"/>
    <property type="match status" value="1"/>
</dbReference>
<dbReference type="GO" id="GO:0004818">
    <property type="term" value="F:glutamate-tRNA ligase activity"/>
    <property type="evidence" value="ECO:0007669"/>
    <property type="project" value="UniProtKB-EC"/>
</dbReference>
<dbReference type="InterPro" id="IPR004526">
    <property type="entry name" value="Glu-tRNA-synth_arc/euk"/>
</dbReference>